<dbReference type="Pfam" id="PF05139">
    <property type="entry name" value="Erythro_esteras"/>
    <property type="match status" value="1"/>
</dbReference>
<dbReference type="Gene3D" id="3.40.1660.10">
    <property type="entry name" value="EreA-like (biosynthetic domain)"/>
    <property type="match status" value="1"/>
</dbReference>
<comment type="caution">
    <text evidence="1">The sequence shown here is derived from an EMBL/GenBank/DDBJ whole genome shotgun (WGS) entry which is preliminary data.</text>
</comment>
<dbReference type="AlphaFoldDB" id="A0A2M7T7A5"/>
<evidence type="ECO:0000313" key="1">
    <source>
        <dbReference type="EMBL" id="PIZ37781.1"/>
    </source>
</evidence>
<gene>
    <name evidence="1" type="ORF">COY37_07005</name>
</gene>
<dbReference type="SUPFAM" id="SSF159501">
    <property type="entry name" value="EreA/ChaN-like"/>
    <property type="match status" value="1"/>
</dbReference>
<dbReference type="Proteomes" id="UP000230956">
    <property type="component" value="Unassembled WGS sequence"/>
</dbReference>
<organism evidence="1 2">
    <name type="scientific">Candidatus Aquicultor secundus</name>
    <dbReference type="NCBI Taxonomy" id="1973895"/>
    <lineage>
        <taxon>Bacteria</taxon>
        <taxon>Bacillati</taxon>
        <taxon>Actinomycetota</taxon>
        <taxon>Candidatus Aquicultoria</taxon>
        <taxon>Candidatus Aquicultorales</taxon>
        <taxon>Candidatus Aquicultoraceae</taxon>
        <taxon>Candidatus Aquicultor</taxon>
    </lineage>
</organism>
<evidence type="ECO:0000313" key="2">
    <source>
        <dbReference type="Proteomes" id="UP000230956"/>
    </source>
</evidence>
<dbReference type="EMBL" id="PFNG01000165">
    <property type="protein sequence ID" value="PIZ37781.1"/>
    <property type="molecule type" value="Genomic_DNA"/>
</dbReference>
<accession>A0A2M7T7A5</accession>
<protein>
    <recommendedName>
        <fullName evidence="3">Erythromycin esterase family protein</fullName>
    </recommendedName>
</protein>
<dbReference type="InterPro" id="IPR052036">
    <property type="entry name" value="Hydrolase/PRTase-associated"/>
</dbReference>
<dbReference type="CDD" id="cd14728">
    <property type="entry name" value="Ere-like"/>
    <property type="match status" value="1"/>
</dbReference>
<reference evidence="2" key="1">
    <citation type="submission" date="2017-09" db="EMBL/GenBank/DDBJ databases">
        <title>Depth-based differentiation of microbial function through sediment-hosted aquifers and enrichment of novel symbionts in the deep terrestrial subsurface.</title>
        <authorList>
            <person name="Probst A.J."/>
            <person name="Ladd B."/>
            <person name="Jarett J.K."/>
            <person name="Geller-Mcgrath D.E."/>
            <person name="Sieber C.M.K."/>
            <person name="Emerson J.B."/>
            <person name="Anantharaman K."/>
            <person name="Thomas B.C."/>
            <person name="Malmstrom R."/>
            <person name="Stieglmeier M."/>
            <person name="Klingl A."/>
            <person name="Woyke T."/>
            <person name="Ryan C.M."/>
            <person name="Banfield J.F."/>
        </authorList>
    </citation>
    <scope>NUCLEOTIDE SEQUENCE [LARGE SCALE GENOMIC DNA]</scope>
</reference>
<evidence type="ECO:0008006" key="3">
    <source>
        <dbReference type="Google" id="ProtNLM"/>
    </source>
</evidence>
<dbReference type="InterPro" id="IPR007815">
    <property type="entry name" value="Emycin_Estase"/>
</dbReference>
<sequence>MSAEQNALVAIDAERYYRAMLSGDPDAWNVREGHMANTFFRLMDFYERTTDPKGIIWAHNTHAGDAQATDMVDTGQTSIGQIVRGALGVERTYLVGFGSYEGSLIAADDWDAPMKQMPLPPAMFDSWEHLFHGFDGGNRLVLFAANRQESQFFSQMRDHRGIGVVYDPNAEFATYTPTALRDRYDAFLYIDKTSALNPLPINPKIDEPPDTYPSAT</sequence>
<dbReference type="GO" id="GO:0046677">
    <property type="term" value="P:response to antibiotic"/>
    <property type="evidence" value="ECO:0007669"/>
    <property type="project" value="InterPro"/>
</dbReference>
<proteinExistence type="predicted"/>
<name>A0A2M7T7A5_9ACTN</name>
<dbReference type="PANTHER" id="PTHR31299:SF0">
    <property type="entry name" value="ESTERASE, PUTATIVE (AFU_ORTHOLOGUE AFUA_1G05850)-RELATED"/>
    <property type="match status" value="1"/>
</dbReference>
<dbReference type="PANTHER" id="PTHR31299">
    <property type="entry name" value="ESTERASE, PUTATIVE (AFU_ORTHOLOGUE AFUA_1G05850)-RELATED"/>
    <property type="match status" value="1"/>
</dbReference>